<sequence>MAMTGAMLARRYVDTSRVVPRHPDHPRALAGHGDGDFLIVLAIIVSSGAGYVAAVLRIYTTMCSLGLGLQLL</sequence>
<keyword evidence="3" id="KW-1185">Reference proteome</keyword>
<gene>
    <name evidence="2" type="ORF">CC85DRAFT_284595</name>
</gene>
<dbReference type="EMBL" id="KQ087195">
    <property type="protein sequence ID" value="KLT43455.1"/>
    <property type="molecule type" value="Genomic_DNA"/>
</dbReference>
<keyword evidence="1" id="KW-1133">Transmembrane helix</keyword>
<dbReference type="AlphaFoldDB" id="A0A0J0XQW0"/>
<evidence type="ECO:0000313" key="3">
    <source>
        <dbReference type="Proteomes" id="UP000053611"/>
    </source>
</evidence>
<keyword evidence="1" id="KW-0812">Transmembrane</keyword>
<dbReference type="RefSeq" id="XP_018279946.1">
    <property type="nucleotide sequence ID" value="XM_018422812.1"/>
</dbReference>
<organism evidence="2 3">
    <name type="scientific">Cutaneotrichosporon oleaginosum</name>
    <dbReference type="NCBI Taxonomy" id="879819"/>
    <lineage>
        <taxon>Eukaryota</taxon>
        <taxon>Fungi</taxon>
        <taxon>Dikarya</taxon>
        <taxon>Basidiomycota</taxon>
        <taxon>Agaricomycotina</taxon>
        <taxon>Tremellomycetes</taxon>
        <taxon>Trichosporonales</taxon>
        <taxon>Trichosporonaceae</taxon>
        <taxon>Cutaneotrichosporon</taxon>
    </lineage>
</organism>
<name>A0A0J0XQW0_9TREE</name>
<dbReference type="GeneID" id="28983415"/>
<keyword evidence="1" id="KW-0472">Membrane</keyword>
<evidence type="ECO:0000256" key="1">
    <source>
        <dbReference type="SAM" id="Phobius"/>
    </source>
</evidence>
<dbReference type="Proteomes" id="UP000053611">
    <property type="component" value="Unassembled WGS sequence"/>
</dbReference>
<protein>
    <submittedName>
        <fullName evidence="2">Uncharacterized protein</fullName>
    </submittedName>
</protein>
<feature type="transmembrane region" description="Helical" evidence="1">
    <location>
        <begin position="37"/>
        <end position="59"/>
    </location>
</feature>
<evidence type="ECO:0000313" key="2">
    <source>
        <dbReference type="EMBL" id="KLT43455.1"/>
    </source>
</evidence>
<reference evidence="2 3" key="1">
    <citation type="submission" date="2015-03" db="EMBL/GenBank/DDBJ databases">
        <title>Genomics and transcriptomics of the oil-accumulating basidiomycete yeast T. oleaginosus allow insights into substrate utilization and the diverse evolutionary trajectories of mating systems in fungi.</title>
        <authorList>
            <consortium name="DOE Joint Genome Institute"/>
            <person name="Kourist R."/>
            <person name="Kracht O."/>
            <person name="Bracharz F."/>
            <person name="Lipzen A."/>
            <person name="Nolan M."/>
            <person name="Ohm R."/>
            <person name="Grigoriev I."/>
            <person name="Sun S."/>
            <person name="Heitman J."/>
            <person name="Bruck T."/>
            <person name="Nowrousian M."/>
        </authorList>
    </citation>
    <scope>NUCLEOTIDE SEQUENCE [LARGE SCALE GENOMIC DNA]</scope>
    <source>
        <strain evidence="2 3">IBC0246</strain>
    </source>
</reference>
<proteinExistence type="predicted"/>
<accession>A0A0J0XQW0</accession>